<dbReference type="InterPro" id="IPR002130">
    <property type="entry name" value="Cyclophilin-type_PPIase_dom"/>
</dbReference>
<evidence type="ECO:0000256" key="2">
    <source>
        <dbReference type="RuleBase" id="RU363019"/>
    </source>
</evidence>
<dbReference type="OrthoDB" id="193499at2759"/>
<organism evidence="4 5">
    <name type="scientific">Brassica carinata</name>
    <name type="common">Ethiopian mustard</name>
    <name type="synonym">Abyssinian cabbage</name>
    <dbReference type="NCBI Taxonomy" id="52824"/>
    <lineage>
        <taxon>Eukaryota</taxon>
        <taxon>Viridiplantae</taxon>
        <taxon>Streptophyta</taxon>
        <taxon>Embryophyta</taxon>
        <taxon>Tracheophyta</taxon>
        <taxon>Spermatophyta</taxon>
        <taxon>Magnoliopsida</taxon>
        <taxon>eudicotyledons</taxon>
        <taxon>Gunneridae</taxon>
        <taxon>Pentapetalae</taxon>
        <taxon>rosids</taxon>
        <taxon>malvids</taxon>
        <taxon>Brassicales</taxon>
        <taxon>Brassicaceae</taxon>
        <taxon>Brassiceae</taxon>
        <taxon>Brassica</taxon>
    </lineage>
</organism>
<comment type="caution">
    <text evidence="4">The sequence shown here is derived from an EMBL/GenBank/DDBJ whole genome shotgun (WGS) entry which is preliminary data.</text>
</comment>
<evidence type="ECO:0000256" key="1">
    <source>
        <dbReference type="ARBA" id="ARBA00007365"/>
    </source>
</evidence>
<dbReference type="PRINTS" id="PR00153">
    <property type="entry name" value="CSAPPISMRASE"/>
</dbReference>
<dbReference type="PANTHER" id="PTHR11071">
    <property type="entry name" value="PEPTIDYL-PROLYL CIS-TRANS ISOMERASE"/>
    <property type="match status" value="1"/>
</dbReference>
<reference evidence="4 5" key="1">
    <citation type="submission" date="2020-02" db="EMBL/GenBank/DDBJ databases">
        <authorList>
            <person name="Ma Q."/>
            <person name="Huang Y."/>
            <person name="Song X."/>
            <person name="Pei D."/>
        </authorList>
    </citation>
    <scope>NUCLEOTIDE SEQUENCE [LARGE SCALE GENOMIC DNA]</scope>
    <source>
        <strain evidence="4">Sxm20200214</strain>
        <tissue evidence="4">Leaf</tissue>
    </source>
</reference>
<dbReference type="EC" id="5.2.1.8" evidence="2"/>
<dbReference type="Pfam" id="PF00160">
    <property type="entry name" value="Pro_isomerase"/>
    <property type="match status" value="1"/>
</dbReference>
<proteinExistence type="inferred from homology"/>
<feature type="domain" description="PPIase cyclophilin-type" evidence="3">
    <location>
        <begin position="14"/>
        <end position="81"/>
    </location>
</feature>
<comment type="function">
    <text evidence="2">PPIases accelerate the folding of proteins. It catalyzes the cis-trans isomerization of proline imidic peptide bonds in oligopeptides.</text>
</comment>
<evidence type="ECO:0000259" key="3">
    <source>
        <dbReference type="PROSITE" id="PS50072"/>
    </source>
</evidence>
<dbReference type="GO" id="GO:0005737">
    <property type="term" value="C:cytoplasm"/>
    <property type="evidence" value="ECO:0007669"/>
    <property type="project" value="TreeGrafter"/>
</dbReference>
<sequence>MRFYKGEAYWTWKLEYANAGPNTNGNQFFICTVKTSWLDNKHVVFGQVLEGMKVVRTLESQKTLAFDVSKKAYACDLGLRP</sequence>
<comment type="similarity">
    <text evidence="1 2">Belongs to the cyclophilin-type PPIase family.</text>
</comment>
<keyword evidence="2" id="KW-0697">Rotamase</keyword>
<evidence type="ECO:0000313" key="4">
    <source>
        <dbReference type="EMBL" id="KAG2307954.1"/>
    </source>
</evidence>
<dbReference type="GO" id="GO:0006457">
    <property type="term" value="P:protein folding"/>
    <property type="evidence" value="ECO:0007669"/>
    <property type="project" value="TreeGrafter"/>
</dbReference>
<name>A0A8X7VB25_BRACI</name>
<dbReference type="Proteomes" id="UP000886595">
    <property type="component" value="Unassembled WGS sequence"/>
</dbReference>
<dbReference type="GO" id="GO:0016018">
    <property type="term" value="F:cyclosporin A binding"/>
    <property type="evidence" value="ECO:0007669"/>
    <property type="project" value="TreeGrafter"/>
</dbReference>
<keyword evidence="2" id="KW-0413">Isomerase</keyword>
<protein>
    <recommendedName>
        <fullName evidence="2">Peptidyl-prolyl cis-trans isomerase</fullName>
        <shortName evidence="2">PPIase</shortName>
        <ecNumber evidence="2">5.2.1.8</ecNumber>
    </recommendedName>
</protein>
<evidence type="ECO:0000313" key="5">
    <source>
        <dbReference type="Proteomes" id="UP000886595"/>
    </source>
</evidence>
<gene>
    <name evidence="4" type="ORF">Bca52824_027702</name>
</gene>
<dbReference type="EMBL" id="JAAMPC010000006">
    <property type="protein sequence ID" value="KAG2307954.1"/>
    <property type="molecule type" value="Genomic_DNA"/>
</dbReference>
<comment type="catalytic activity">
    <reaction evidence="2">
        <text>[protein]-peptidylproline (omega=180) = [protein]-peptidylproline (omega=0)</text>
        <dbReference type="Rhea" id="RHEA:16237"/>
        <dbReference type="Rhea" id="RHEA-COMP:10747"/>
        <dbReference type="Rhea" id="RHEA-COMP:10748"/>
        <dbReference type="ChEBI" id="CHEBI:83833"/>
        <dbReference type="ChEBI" id="CHEBI:83834"/>
        <dbReference type="EC" id="5.2.1.8"/>
    </reaction>
</comment>
<dbReference type="AlphaFoldDB" id="A0A8X7VB25"/>
<dbReference type="SUPFAM" id="SSF50891">
    <property type="entry name" value="Cyclophilin-like"/>
    <property type="match status" value="1"/>
</dbReference>
<dbReference type="InterPro" id="IPR029000">
    <property type="entry name" value="Cyclophilin-like_dom_sf"/>
</dbReference>
<dbReference type="GO" id="GO:0003755">
    <property type="term" value="F:peptidyl-prolyl cis-trans isomerase activity"/>
    <property type="evidence" value="ECO:0007669"/>
    <property type="project" value="UniProtKB-UniRule"/>
</dbReference>
<keyword evidence="5" id="KW-1185">Reference proteome</keyword>
<dbReference type="PANTHER" id="PTHR11071:SF420">
    <property type="entry name" value="PEPTIDYL-PROLYL CIS-TRANS ISOMERASE CYP20-3, CHLOROPLASTIC"/>
    <property type="match status" value="1"/>
</dbReference>
<dbReference type="PROSITE" id="PS50072">
    <property type="entry name" value="CSA_PPIASE_2"/>
    <property type="match status" value="1"/>
</dbReference>
<dbReference type="Gene3D" id="2.40.100.10">
    <property type="entry name" value="Cyclophilin-like"/>
    <property type="match status" value="1"/>
</dbReference>
<accession>A0A8X7VB25</accession>